<reference evidence="1 2" key="1">
    <citation type="journal article" date="2015" name="Fungal Genet. Biol.">
        <title>Evolution of novel wood decay mechanisms in Agaricales revealed by the genome sequences of Fistulina hepatica and Cylindrobasidium torrendii.</title>
        <authorList>
            <person name="Floudas D."/>
            <person name="Held B.W."/>
            <person name="Riley R."/>
            <person name="Nagy L.G."/>
            <person name="Koehler G."/>
            <person name="Ransdell A.S."/>
            <person name="Younus H."/>
            <person name="Chow J."/>
            <person name="Chiniquy J."/>
            <person name="Lipzen A."/>
            <person name="Tritt A."/>
            <person name="Sun H."/>
            <person name="Haridas S."/>
            <person name="LaButti K."/>
            <person name="Ohm R.A."/>
            <person name="Kues U."/>
            <person name="Blanchette R.A."/>
            <person name="Grigoriev I.V."/>
            <person name="Minto R.E."/>
            <person name="Hibbett D.S."/>
        </authorList>
    </citation>
    <scope>NUCLEOTIDE SEQUENCE [LARGE SCALE GENOMIC DNA]</scope>
    <source>
        <strain evidence="1 2">ATCC 64428</strain>
    </source>
</reference>
<accession>A0A0D7AR17</accession>
<dbReference type="EMBL" id="KN881588">
    <property type="protein sequence ID" value="KIY53766.1"/>
    <property type="molecule type" value="Genomic_DNA"/>
</dbReference>
<dbReference type="Proteomes" id="UP000054144">
    <property type="component" value="Unassembled WGS sequence"/>
</dbReference>
<sequence>MSRNDLTEGVRASRLKPVPPEYYNGEANDELFWRYVTETNQYLQDGAVPPHRQVTVASRYLKGRAREYYIQSVLLSGETPLLDEWYQNLFDYCFPENYRDTCHANLRRCRQNGRDIQEYYFELTQWWNALGDATPHAQTVKFWEGLDGWMEEALIMDGYDIDVHTLEEVYARARVLQKAK</sequence>
<keyword evidence="2" id="KW-1185">Reference proteome</keyword>
<evidence type="ECO:0000313" key="2">
    <source>
        <dbReference type="Proteomes" id="UP000054144"/>
    </source>
</evidence>
<name>A0A0D7AR17_9AGAR</name>
<protein>
    <submittedName>
        <fullName evidence="1">Uncharacterized protein</fullName>
    </submittedName>
</protein>
<proteinExistence type="predicted"/>
<evidence type="ECO:0000313" key="1">
    <source>
        <dbReference type="EMBL" id="KIY53766.1"/>
    </source>
</evidence>
<gene>
    <name evidence="1" type="ORF">FISHEDRAFT_32699</name>
</gene>
<dbReference type="AlphaFoldDB" id="A0A0D7AR17"/>
<feature type="non-terminal residue" evidence="1">
    <location>
        <position position="180"/>
    </location>
</feature>
<organism evidence="1 2">
    <name type="scientific">Fistulina hepatica ATCC 64428</name>
    <dbReference type="NCBI Taxonomy" id="1128425"/>
    <lineage>
        <taxon>Eukaryota</taxon>
        <taxon>Fungi</taxon>
        <taxon>Dikarya</taxon>
        <taxon>Basidiomycota</taxon>
        <taxon>Agaricomycotina</taxon>
        <taxon>Agaricomycetes</taxon>
        <taxon>Agaricomycetidae</taxon>
        <taxon>Agaricales</taxon>
        <taxon>Fistulinaceae</taxon>
        <taxon>Fistulina</taxon>
    </lineage>
</organism>
<dbReference type="OrthoDB" id="3267748at2759"/>